<organism evidence="1 2">
    <name type="scientific">Bradyrhizobium barranii</name>
    <dbReference type="NCBI Taxonomy" id="2992140"/>
    <lineage>
        <taxon>Bacteria</taxon>
        <taxon>Pseudomonadati</taxon>
        <taxon>Pseudomonadota</taxon>
        <taxon>Alphaproteobacteria</taxon>
        <taxon>Hyphomicrobiales</taxon>
        <taxon>Nitrobacteraceae</taxon>
        <taxon>Bradyrhizobium</taxon>
    </lineage>
</organism>
<keyword evidence="2" id="KW-1185">Reference proteome</keyword>
<dbReference type="EMBL" id="CP088100">
    <property type="protein sequence ID" value="UFW82874.1"/>
    <property type="molecule type" value="Genomic_DNA"/>
</dbReference>
<protein>
    <submittedName>
        <fullName evidence="1">Uncharacterized protein</fullName>
    </submittedName>
</protein>
<accession>A0ABY3QAG0</accession>
<dbReference type="Proteomes" id="UP001430990">
    <property type="component" value="Chromosome"/>
</dbReference>
<name>A0ABY3QAG0_9BRAD</name>
<gene>
    <name evidence="1" type="ORF">BjapCC829_23075</name>
</gene>
<reference evidence="1" key="1">
    <citation type="submission" date="2021-11" db="EMBL/GenBank/DDBJ databases">
        <title>Australian commercial rhizobial inoculants.</title>
        <authorList>
            <person name="Kohlmeier M.G."/>
            <person name="O'Hara G.W."/>
            <person name="Colombi E."/>
            <person name="Ramsay J.P."/>
            <person name="Terpolilli J."/>
        </authorList>
    </citation>
    <scope>NUCLEOTIDE SEQUENCE</scope>
    <source>
        <strain evidence="1">CC829</strain>
    </source>
</reference>
<sequence length="97" mass="10849">MPPRPKRDKRSNATRVSPEAVAIFRQGIDMLRGPHDRAELRDLKITLAAALGRSKFAANPLDPNPRSLIGCDREPPEFVLDIQRLLLRAIGERAMPV</sequence>
<evidence type="ECO:0000313" key="2">
    <source>
        <dbReference type="Proteomes" id="UP001430990"/>
    </source>
</evidence>
<evidence type="ECO:0000313" key="1">
    <source>
        <dbReference type="EMBL" id="UFW82874.1"/>
    </source>
</evidence>
<proteinExistence type="predicted"/>
<dbReference type="RefSeq" id="WP_231141941.1">
    <property type="nucleotide sequence ID" value="NZ_CP088100.1"/>
</dbReference>